<reference evidence="2 3" key="1">
    <citation type="submission" date="2021-05" db="EMBL/GenBank/DDBJ databases">
        <authorList>
            <person name="Zahm M."/>
            <person name="Klopp C."/>
            <person name="Cabau C."/>
            <person name="Kuhl H."/>
            <person name="Suciu R."/>
            <person name="Ciorpac M."/>
            <person name="Holostenco D."/>
            <person name="Gessner J."/>
            <person name="Wuertz S."/>
            <person name="Hohne C."/>
            <person name="Stock M."/>
            <person name="Gislard M."/>
            <person name="Lluch J."/>
            <person name="Milhes M."/>
            <person name="Lampietro C."/>
            <person name="Lopez Roques C."/>
            <person name="Donnadieu C."/>
            <person name="Du K."/>
            <person name="Schartl M."/>
            <person name="Guiguen Y."/>
        </authorList>
    </citation>
    <scope>NUCLEOTIDE SEQUENCE [LARGE SCALE GENOMIC DNA]</scope>
    <source>
        <strain evidence="2">Hh-F2</strain>
        <tissue evidence="2">Blood</tissue>
    </source>
</reference>
<feature type="region of interest" description="Disordered" evidence="1">
    <location>
        <begin position="95"/>
        <end position="222"/>
    </location>
</feature>
<feature type="compositionally biased region" description="Low complexity" evidence="1">
    <location>
        <begin position="348"/>
        <end position="357"/>
    </location>
</feature>
<feature type="region of interest" description="Disordered" evidence="1">
    <location>
        <begin position="480"/>
        <end position="511"/>
    </location>
</feature>
<evidence type="ECO:0000313" key="3">
    <source>
        <dbReference type="Proteomes" id="UP001369086"/>
    </source>
</evidence>
<sequence>MSKRKRQQSAGGKRKGTTKKKKVTQEKVSGTVNKESAACGQQAEKRCEDDRAAPSSAEERGVAGSRSESEGGDGAHKLSPGVKDCFLPLAQNILPGRSSTAGLSCDDDEEEDDDVPSPAPEDTTGPAQGAGEGLGQGGATLHSSEGGAQGPNHKASTSGEQRQEADPERQQPTVTEQGGAGEGGQEHLPHSDGCGTPGLKASLGLEGTETQGGGVAGSPQGGLACLLGSVEAVFTEGGKQSESAKPKHVETYPETQAETSADLQGKGVAEPCNEAGAQRAPPHSHCGTPGDPPALPAAAAAAASVPEREESTRLCKGVIPRQGRGVAMEKGSQVFPNPGSGTTPPPRASAASWSPLSCAGRSRILLGNEDAESAAGRQIPGSEEAGPEMNEKDFMRKTQQSHSQSRTETEELKASQSFREGEGSDWGQINLSENNKLSTSSSSAAAAAAESKPAAVYVNPCVLEHRDWESRFVVLEMEDSSDAGAGQRKAKGVARSRQCKPATSVAAAGKREVTTALVCAETACPDLTHTEAEGSLQGAAGAGGQTDPASAAQDREEGGPHPITPAAARGSPESEREDVGATQSCEDHSEWDSEFLHNCSTQRFPDSCSLPAPLPVLGTESGGSALELPLSIGSISDSQLHEITLGEAMPEPRSQSLQDYEDASELVCGLIEELSQINRLIMLTHRELQSGRNPRRARLGWRGAARYIANPKDL</sequence>
<evidence type="ECO:0000256" key="1">
    <source>
        <dbReference type="SAM" id="MobiDB-lite"/>
    </source>
</evidence>
<feature type="compositionally biased region" description="Polar residues" evidence="1">
    <location>
        <begin position="253"/>
        <end position="262"/>
    </location>
</feature>
<feature type="compositionally biased region" description="Low complexity" evidence="1">
    <location>
        <begin position="438"/>
        <end position="453"/>
    </location>
</feature>
<dbReference type="InterPro" id="IPR031441">
    <property type="entry name" value="Brme1"/>
</dbReference>
<dbReference type="Pfam" id="PF15710">
    <property type="entry name" value="Brme1"/>
    <property type="match status" value="1"/>
</dbReference>
<feature type="region of interest" description="Disordered" evidence="1">
    <location>
        <begin position="236"/>
        <end position="453"/>
    </location>
</feature>
<feature type="compositionally biased region" description="Basic and acidic residues" evidence="1">
    <location>
        <begin position="43"/>
        <end position="76"/>
    </location>
</feature>
<organism evidence="2 3">
    <name type="scientific">Huso huso</name>
    <name type="common">Beluga</name>
    <name type="synonym">Acipenser huso</name>
    <dbReference type="NCBI Taxonomy" id="61971"/>
    <lineage>
        <taxon>Eukaryota</taxon>
        <taxon>Metazoa</taxon>
        <taxon>Chordata</taxon>
        <taxon>Craniata</taxon>
        <taxon>Vertebrata</taxon>
        <taxon>Euteleostomi</taxon>
        <taxon>Actinopterygii</taxon>
        <taxon>Chondrostei</taxon>
        <taxon>Acipenseriformes</taxon>
        <taxon>Acipenseridae</taxon>
        <taxon>Huso</taxon>
    </lineage>
</organism>
<feature type="compositionally biased region" description="Polar residues" evidence="1">
    <location>
        <begin position="427"/>
        <end position="437"/>
    </location>
</feature>
<gene>
    <name evidence="2" type="ORF">HHUSO_G36923</name>
</gene>
<feature type="compositionally biased region" description="Basic and acidic residues" evidence="1">
    <location>
        <begin position="572"/>
        <end position="587"/>
    </location>
</feature>
<comment type="caution">
    <text evidence="2">The sequence shown here is derived from an EMBL/GenBank/DDBJ whole genome shotgun (WGS) entry which is preliminary data.</text>
</comment>
<feature type="compositionally biased region" description="Acidic residues" evidence="1">
    <location>
        <begin position="105"/>
        <end position="115"/>
    </location>
</feature>
<dbReference type="Proteomes" id="UP001369086">
    <property type="component" value="Unassembled WGS sequence"/>
</dbReference>
<evidence type="ECO:0000313" key="2">
    <source>
        <dbReference type="EMBL" id="KAK6462001.1"/>
    </source>
</evidence>
<feature type="compositionally biased region" description="Basic and acidic residues" evidence="1">
    <location>
        <begin position="242"/>
        <end position="251"/>
    </location>
</feature>
<feature type="compositionally biased region" description="Gly residues" evidence="1">
    <location>
        <begin position="210"/>
        <end position="220"/>
    </location>
</feature>
<feature type="compositionally biased region" description="Basic residues" evidence="1">
    <location>
        <begin position="488"/>
        <end position="498"/>
    </location>
</feature>
<feature type="region of interest" description="Disordered" evidence="1">
    <location>
        <begin position="1"/>
        <end position="82"/>
    </location>
</feature>
<feature type="compositionally biased region" description="Basic residues" evidence="1">
    <location>
        <begin position="1"/>
        <end position="22"/>
    </location>
</feature>
<keyword evidence="3" id="KW-1185">Reference proteome</keyword>
<name>A0ABR0Y0R8_HUSHU</name>
<feature type="region of interest" description="Disordered" evidence="1">
    <location>
        <begin position="537"/>
        <end position="587"/>
    </location>
</feature>
<proteinExistence type="predicted"/>
<dbReference type="EMBL" id="JAHFZB010000493">
    <property type="protein sequence ID" value="KAK6462001.1"/>
    <property type="molecule type" value="Genomic_DNA"/>
</dbReference>
<feature type="compositionally biased region" description="Gly residues" evidence="1">
    <location>
        <begin position="128"/>
        <end position="138"/>
    </location>
</feature>
<accession>A0ABR0Y0R8</accession>
<protein>
    <submittedName>
        <fullName evidence="2">Uncharacterized protein</fullName>
    </submittedName>
</protein>